<evidence type="ECO:0000313" key="1">
    <source>
        <dbReference type="EMBL" id="KAB7782792.1"/>
    </source>
</evidence>
<evidence type="ECO:0000313" key="2">
    <source>
        <dbReference type="Proteomes" id="UP000469949"/>
    </source>
</evidence>
<name>A0A833J358_9HYPH</name>
<dbReference type="Gene3D" id="3.40.50.150">
    <property type="entry name" value="Vaccinia Virus protein VP39"/>
    <property type="match status" value="1"/>
</dbReference>
<protein>
    <recommendedName>
        <fullName evidence="3">Class I SAM-dependent methyltransferase</fullName>
    </recommendedName>
</protein>
<gene>
    <name evidence="1" type="ORF">F8B43_5547</name>
</gene>
<dbReference type="PANTHER" id="PTHR37909">
    <property type="entry name" value="S-ADENOSYL-L-METHIONINE-DEPENDENT METHYLTRANSFERASES SUPERFAMILY PROTEIN"/>
    <property type="match status" value="1"/>
</dbReference>
<dbReference type="SUPFAM" id="SSF53335">
    <property type="entry name" value="S-adenosyl-L-methionine-dependent methyltransferases"/>
    <property type="match status" value="1"/>
</dbReference>
<organism evidence="1 2">
    <name type="scientific">Methylorubrum populi</name>
    <dbReference type="NCBI Taxonomy" id="223967"/>
    <lineage>
        <taxon>Bacteria</taxon>
        <taxon>Pseudomonadati</taxon>
        <taxon>Pseudomonadota</taxon>
        <taxon>Alphaproteobacteria</taxon>
        <taxon>Hyphomicrobiales</taxon>
        <taxon>Methylobacteriaceae</taxon>
        <taxon>Methylorubrum</taxon>
    </lineage>
</organism>
<sequence length="246" mass="27112">MHVSFEKTLTRQDLIAALWHGRDPFADPPETLRPLDLQGWRSQHPYLNEAVEQFRPSVVVEVGTWKGASALHFARAMSERDVAGTIIAVDTWLGAVDHWAEASLFAELATEHGFPSLYRTFLANVLREGQAERVIPLPLDSVNAAELMRLRGVTADVIHLDAGHEETSVAADLRAWWPVLRPGGLFIADDYDRLGGRFPGVTRAVDAFCAEFGVRGPWSFEGKCKFIKPSDPSDAGEGASSVMHLP</sequence>
<reference evidence="1 2" key="1">
    <citation type="submission" date="2019-10" db="EMBL/GenBank/DDBJ databases">
        <title>Draft Genome Sequence of the Caffeine Degrading Methylotroph Methylorubrum populi PINKEL.</title>
        <authorList>
            <person name="Dawson S.C."/>
            <person name="Zhang X."/>
            <person name="Wright M.E."/>
            <person name="Sharma G."/>
            <person name="Langner J.T."/>
            <person name="Ditty J.L."/>
            <person name="Subuyuj G.A."/>
        </authorList>
    </citation>
    <scope>NUCLEOTIDE SEQUENCE [LARGE SCALE GENOMIC DNA]</scope>
    <source>
        <strain evidence="1 2">Pinkel</strain>
    </source>
</reference>
<dbReference type="InterPro" id="IPR029063">
    <property type="entry name" value="SAM-dependent_MTases_sf"/>
</dbReference>
<dbReference type="Proteomes" id="UP000469949">
    <property type="component" value="Unassembled WGS sequence"/>
</dbReference>
<dbReference type="AlphaFoldDB" id="A0A833J358"/>
<dbReference type="PANTHER" id="PTHR37909:SF1">
    <property type="entry name" value="S-ADENOSYL-L-METHIONINE-DEPENDENT METHYLTRANSFERASES SUPERFAMILY PROTEIN"/>
    <property type="match status" value="1"/>
</dbReference>
<dbReference type="Pfam" id="PF13578">
    <property type="entry name" value="Methyltransf_24"/>
    <property type="match status" value="1"/>
</dbReference>
<comment type="caution">
    <text evidence="1">The sequence shown here is derived from an EMBL/GenBank/DDBJ whole genome shotgun (WGS) entry which is preliminary data.</text>
</comment>
<dbReference type="EMBL" id="WEKV01000020">
    <property type="protein sequence ID" value="KAB7782792.1"/>
    <property type="molecule type" value="Genomic_DNA"/>
</dbReference>
<evidence type="ECO:0008006" key="3">
    <source>
        <dbReference type="Google" id="ProtNLM"/>
    </source>
</evidence>
<proteinExistence type="predicted"/>
<accession>A0A833J358</accession>